<dbReference type="EMBL" id="FN554974">
    <property type="protein sequence ID" value="CBH18622.1"/>
    <property type="molecule type" value="Genomic_DNA"/>
</dbReference>
<name>D0AAC1_TRYB9</name>
<dbReference type="OrthoDB" id="241464at2759"/>
<dbReference type="GeneID" id="23866954"/>
<organism evidence="1 2">
    <name type="scientific">Trypanosoma brucei gambiense (strain MHOM/CI/86/DAL972)</name>
    <dbReference type="NCBI Taxonomy" id="679716"/>
    <lineage>
        <taxon>Eukaryota</taxon>
        <taxon>Discoba</taxon>
        <taxon>Euglenozoa</taxon>
        <taxon>Kinetoplastea</taxon>
        <taxon>Metakinetoplastina</taxon>
        <taxon>Trypanosomatida</taxon>
        <taxon>Trypanosomatidae</taxon>
        <taxon>Trypanosoma</taxon>
    </lineage>
</organism>
<reference evidence="2" key="1">
    <citation type="journal article" date="2010" name="PLoS Negl. Trop. Dis.">
        <title>The genome sequence of Trypanosoma brucei gambiense, causative agent of chronic human african trypanosomiasis.</title>
        <authorList>
            <person name="Jackson A.P."/>
            <person name="Sanders M."/>
            <person name="Berry A."/>
            <person name="McQuillan J."/>
            <person name="Aslett M.A."/>
            <person name="Quail M.A."/>
            <person name="Chukualim B."/>
            <person name="Capewell P."/>
            <person name="MacLeod A."/>
            <person name="Melville S.E."/>
            <person name="Gibson W."/>
            <person name="Barry J.D."/>
            <person name="Berriman M."/>
            <person name="Hertz-Fowler C."/>
        </authorList>
    </citation>
    <scope>NUCLEOTIDE SEQUENCE [LARGE SCALE GENOMIC DNA]</scope>
    <source>
        <strain evidence="2">MHOM/CI/86/DAL972</strain>
    </source>
</reference>
<accession>D0AAC1</accession>
<protein>
    <submittedName>
        <fullName evidence="1">Uncharacterized protein</fullName>
    </submittedName>
</protein>
<dbReference type="Proteomes" id="UP000002316">
    <property type="component" value="Chromosome 11"/>
</dbReference>
<dbReference type="AlphaFoldDB" id="D0AAC1"/>
<evidence type="ECO:0000313" key="2">
    <source>
        <dbReference type="Proteomes" id="UP000002316"/>
    </source>
</evidence>
<dbReference type="VEuPathDB" id="TriTrypDB:Tbg972.11.17420"/>
<gene>
    <name evidence="1" type="ORF">TbgDal_XI17420</name>
</gene>
<proteinExistence type="predicted"/>
<dbReference type="RefSeq" id="XP_011780886.1">
    <property type="nucleotide sequence ID" value="XM_011782584.1"/>
</dbReference>
<sequence length="769" mass="83088">MPWIHLQSSDGRRLFAPSLGPLPFLSDIDQLFQAPLASRVFHCFRSTSDEHAEEMLVLLHQQRMGGELGNVTIAVGGTAVTEGELELTLDCVLDVLCRTSGSGIQMLLDALSVTSSPTDKGDPRGDGMAHAGKDVLEYDGLAGGNVPDTDGLERRVVAWEATDSKIQGKSKAESVARRRLLARRKALLFFVSQDIVPISFLFCRVGPCTYKSPVSSLPTADRKSLRLLEGLAQCSCQCLFAVIAQSLAATYSIEVKSCEQLWAPDSDALPFVAFFSASGLLCASSSFFGKSDHRDRFLIAALAVEQLSCWPYDETQSGSPHPLQLIHVREISLRCCGGSVPFNVVLTSVGSALCCVLGFVVETQGSGGVMDHERFIQFVRKRLATSRTVVRTGGAIRYLEGSGHGSAETETLAPVHTAVRPAQGNTDIFASHLALCVEVSHPTSRFHELLQEINRAEAENLRAAPAGEDEVPTKATAPPSSCACGCSVCLPFNYKKAGSGGFVWHRDVTTLPLDIMWCVAASHIVVAEAHVRNKIRGAGCHCLFSLICNDDGDGDVVNSRRYGVGWFQHSWHNTLCGQVGGKVDGGTIRGKTASLSHNFHNGGGTSSVHVDCLKVLQGLTSLGGGPRASVKYEIKKVGGCSLFRKKPQINMRQKDDKPVFTSRMTVFPLSVLRDDCCDATCSTLDSDEDEASVMTAFYTIRRHLIKGTARDSLVQEVLLLEGDEVGREAEVVALQQQQQQQSKGSCGSFSLFHQAAACILEDVWRYATS</sequence>
<evidence type="ECO:0000313" key="1">
    <source>
        <dbReference type="EMBL" id="CBH18622.1"/>
    </source>
</evidence>
<dbReference type="KEGG" id="tbg:TbgDal_XI17420"/>